<proteinExistence type="inferred from homology"/>
<reference evidence="9" key="1">
    <citation type="submission" date="2017-09" db="EMBL/GenBank/DDBJ databases">
        <title>Depth-based differentiation of microbial function through sediment-hosted aquifers and enrichment of novel symbionts in the deep terrestrial subsurface.</title>
        <authorList>
            <person name="Probst A.J."/>
            <person name="Ladd B."/>
            <person name="Jarett J.K."/>
            <person name="Geller-Mcgrath D.E."/>
            <person name="Sieber C.M.K."/>
            <person name="Emerson J.B."/>
            <person name="Anantharaman K."/>
            <person name="Thomas B.C."/>
            <person name="Malmstrom R."/>
            <person name="Stieglmeier M."/>
            <person name="Klingl A."/>
            <person name="Woyke T."/>
            <person name="Ryan C.M."/>
            <person name="Banfield J.F."/>
        </authorList>
    </citation>
    <scope>NUCLEOTIDE SEQUENCE [LARGE SCALE GENOMIC DNA]</scope>
</reference>
<evidence type="ECO:0000313" key="8">
    <source>
        <dbReference type="EMBL" id="PIS14046.1"/>
    </source>
</evidence>
<evidence type="ECO:0000256" key="5">
    <source>
        <dbReference type="ARBA" id="ARBA00023274"/>
    </source>
</evidence>
<accession>A0A2H0WN15</accession>
<evidence type="ECO:0000256" key="4">
    <source>
        <dbReference type="ARBA" id="ARBA00022980"/>
    </source>
</evidence>
<evidence type="ECO:0000256" key="7">
    <source>
        <dbReference type="ARBA" id="ARBA00035496"/>
    </source>
</evidence>
<dbReference type="Gene3D" id="3.30.420.100">
    <property type="match status" value="1"/>
</dbReference>
<keyword evidence="4 8" id="KW-0689">Ribosomal protein</keyword>
<sequence length="95" mass="10341">MKEKRLRLAAFVSNKYTYGQVIDDEVGKTLVAVGEKDLAAQKGTKVEKAGLLGKILAGKAIKKGIKKVFFDRGGRQYHGRVKAFADGARQGGLEF</sequence>
<dbReference type="Pfam" id="PF00861">
    <property type="entry name" value="Ribosomal_L18p"/>
    <property type="match status" value="1"/>
</dbReference>
<dbReference type="AlphaFoldDB" id="A0A2H0WN15"/>
<dbReference type="GO" id="GO:0003735">
    <property type="term" value="F:structural constituent of ribosome"/>
    <property type="evidence" value="ECO:0007669"/>
    <property type="project" value="InterPro"/>
</dbReference>
<dbReference type="PANTHER" id="PTHR12899">
    <property type="entry name" value="39S RIBOSOMAL PROTEIN L18, MITOCHONDRIAL"/>
    <property type="match status" value="1"/>
</dbReference>
<organism evidence="8 9">
    <name type="scientific">Candidatus Shapirobacteria bacterium CG09_land_8_20_14_0_10_47_13</name>
    <dbReference type="NCBI Taxonomy" id="1974481"/>
    <lineage>
        <taxon>Bacteria</taxon>
        <taxon>Candidatus Shapironibacteriota</taxon>
    </lineage>
</organism>
<dbReference type="CDD" id="cd00432">
    <property type="entry name" value="Ribosomal_L18_L5e"/>
    <property type="match status" value="1"/>
</dbReference>
<evidence type="ECO:0000256" key="6">
    <source>
        <dbReference type="ARBA" id="ARBA00035197"/>
    </source>
</evidence>
<evidence type="ECO:0000256" key="2">
    <source>
        <dbReference type="ARBA" id="ARBA00022730"/>
    </source>
</evidence>
<dbReference type="NCBIfam" id="TIGR00060">
    <property type="entry name" value="L18_bact"/>
    <property type="match status" value="1"/>
</dbReference>
<evidence type="ECO:0000313" key="9">
    <source>
        <dbReference type="Proteomes" id="UP000230033"/>
    </source>
</evidence>
<dbReference type="InterPro" id="IPR005484">
    <property type="entry name" value="Ribosomal_uL18_bac/plant/anim"/>
</dbReference>
<protein>
    <recommendedName>
        <fullName evidence="6">Large ribosomal subunit protein uL18</fullName>
    </recommendedName>
    <alternativeName>
        <fullName evidence="7">50S ribosomal protein L18</fullName>
    </alternativeName>
</protein>
<dbReference type="GO" id="GO:0022625">
    <property type="term" value="C:cytosolic large ribosomal subunit"/>
    <property type="evidence" value="ECO:0007669"/>
    <property type="project" value="TreeGrafter"/>
</dbReference>
<comment type="similarity">
    <text evidence="1">Belongs to the universal ribosomal protein uL18 family.</text>
</comment>
<evidence type="ECO:0000256" key="1">
    <source>
        <dbReference type="ARBA" id="ARBA00007116"/>
    </source>
</evidence>
<keyword evidence="2" id="KW-0699">rRNA-binding</keyword>
<gene>
    <name evidence="8" type="primary">rplR</name>
    <name evidence="8" type="ORF">COT65_00910</name>
</gene>
<dbReference type="EMBL" id="PEZJ01000011">
    <property type="protein sequence ID" value="PIS14046.1"/>
    <property type="molecule type" value="Genomic_DNA"/>
</dbReference>
<comment type="caution">
    <text evidence="8">The sequence shown here is derived from an EMBL/GenBank/DDBJ whole genome shotgun (WGS) entry which is preliminary data.</text>
</comment>
<name>A0A2H0WN15_9BACT</name>
<dbReference type="SUPFAM" id="SSF53137">
    <property type="entry name" value="Translational machinery components"/>
    <property type="match status" value="1"/>
</dbReference>
<dbReference type="GO" id="GO:0008097">
    <property type="term" value="F:5S rRNA binding"/>
    <property type="evidence" value="ECO:0007669"/>
    <property type="project" value="TreeGrafter"/>
</dbReference>
<keyword evidence="5" id="KW-0687">Ribonucleoprotein</keyword>
<dbReference type="InterPro" id="IPR004389">
    <property type="entry name" value="Ribosomal_uL18_bac-type"/>
</dbReference>
<dbReference type="Proteomes" id="UP000230033">
    <property type="component" value="Unassembled WGS sequence"/>
</dbReference>
<dbReference type="InterPro" id="IPR057268">
    <property type="entry name" value="Ribosomal_L18"/>
</dbReference>
<keyword evidence="3" id="KW-0694">RNA-binding</keyword>
<evidence type="ECO:0000256" key="3">
    <source>
        <dbReference type="ARBA" id="ARBA00022884"/>
    </source>
</evidence>
<dbReference type="GO" id="GO:0006412">
    <property type="term" value="P:translation"/>
    <property type="evidence" value="ECO:0007669"/>
    <property type="project" value="InterPro"/>
</dbReference>
<dbReference type="PANTHER" id="PTHR12899:SF3">
    <property type="entry name" value="LARGE RIBOSOMAL SUBUNIT PROTEIN UL18M"/>
    <property type="match status" value="1"/>
</dbReference>